<evidence type="ECO:0000313" key="1">
    <source>
        <dbReference type="EMBL" id="KAI5661269.1"/>
    </source>
</evidence>
<comment type="caution">
    <text evidence="1">The sequence shown here is derived from an EMBL/GenBank/DDBJ whole genome shotgun (WGS) entry which is preliminary data.</text>
</comment>
<dbReference type="EMBL" id="CM044705">
    <property type="protein sequence ID" value="KAI5661269.1"/>
    <property type="molecule type" value="Genomic_DNA"/>
</dbReference>
<keyword evidence="2" id="KW-1185">Reference proteome</keyword>
<name>A0ACC0AKC6_CATRO</name>
<dbReference type="Proteomes" id="UP001060085">
    <property type="component" value="Linkage Group LG05"/>
</dbReference>
<sequence>MASSEIEIVSESNDQKDNTETPNEIAITDVYSASAYGDLEKVRKFVEKDGASVSVPDGNGYYALQWAALNNFADIVQYLIDRGSDVNASDNVRQTALHWAAVRGSIAAADVLLQNGARVEAADINGYRAVHVAAQYGQTAFLNHIVVKYHAEFDVPDNDGRSPLHWAAYKGYSDTIRLLLFRDAYQGRQDKEGCTPLHWAAIRGHLEACNILVHAGTKQELAVKDKAGFTPIQIASDKGHRHVALSLSNAQRAESKGWISKVFAGRGGNVGYGPILFSTVVINIILFINSVLFASNLPKVTAVVALWGWTGVSLAVAALLMFVRCSSKDPGYIKTGLGADSDAQDPLLNIDQNSSSIWTGNWSQLCPTCKIIRPVRSKHCATCKRCVEQFDHHCPWISNCVGKRNKRDFFIFLCLGTLTALVGGLVAVQRIWTSVPVPQGDETWIHHVIFAHPGIAAFIMMDTIILAATTTLLTVQASQIARNITTNELANAIRYGYLRGPNGRFRNPYNHGCRKNCSDFLIHGYTNDEEIAWPPLQQVSS</sequence>
<accession>A0ACC0AKC6</accession>
<protein>
    <submittedName>
        <fullName evidence="1">Uncharacterized protein</fullName>
    </submittedName>
</protein>
<reference evidence="2" key="1">
    <citation type="journal article" date="2023" name="Nat. Plants">
        <title>Single-cell RNA sequencing provides a high-resolution roadmap for understanding the multicellular compartmentation of specialized metabolism.</title>
        <authorList>
            <person name="Sun S."/>
            <person name="Shen X."/>
            <person name="Li Y."/>
            <person name="Li Y."/>
            <person name="Wang S."/>
            <person name="Li R."/>
            <person name="Zhang H."/>
            <person name="Shen G."/>
            <person name="Guo B."/>
            <person name="Wei J."/>
            <person name="Xu J."/>
            <person name="St-Pierre B."/>
            <person name="Chen S."/>
            <person name="Sun C."/>
        </authorList>
    </citation>
    <scope>NUCLEOTIDE SEQUENCE [LARGE SCALE GENOMIC DNA]</scope>
</reference>
<gene>
    <name evidence="1" type="ORF">M9H77_20592</name>
</gene>
<evidence type="ECO:0000313" key="2">
    <source>
        <dbReference type="Proteomes" id="UP001060085"/>
    </source>
</evidence>
<proteinExistence type="predicted"/>
<organism evidence="1 2">
    <name type="scientific">Catharanthus roseus</name>
    <name type="common">Madagascar periwinkle</name>
    <name type="synonym">Vinca rosea</name>
    <dbReference type="NCBI Taxonomy" id="4058"/>
    <lineage>
        <taxon>Eukaryota</taxon>
        <taxon>Viridiplantae</taxon>
        <taxon>Streptophyta</taxon>
        <taxon>Embryophyta</taxon>
        <taxon>Tracheophyta</taxon>
        <taxon>Spermatophyta</taxon>
        <taxon>Magnoliopsida</taxon>
        <taxon>eudicotyledons</taxon>
        <taxon>Gunneridae</taxon>
        <taxon>Pentapetalae</taxon>
        <taxon>asterids</taxon>
        <taxon>lamiids</taxon>
        <taxon>Gentianales</taxon>
        <taxon>Apocynaceae</taxon>
        <taxon>Rauvolfioideae</taxon>
        <taxon>Vinceae</taxon>
        <taxon>Catharanthinae</taxon>
        <taxon>Catharanthus</taxon>
    </lineage>
</organism>